<dbReference type="Pfam" id="PF00137">
    <property type="entry name" value="ATP-synt_C"/>
    <property type="match status" value="1"/>
</dbReference>
<accession>A0ABM4IB83</accession>
<dbReference type="SUPFAM" id="SSF81333">
    <property type="entry name" value="F1F0 ATP synthase subunit C"/>
    <property type="match status" value="1"/>
</dbReference>
<keyword evidence="10" id="KW-0813">Transport</keyword>
<evidence type="ECO:0000256" key="5">
    <source>
        <dbReference type="ARBA" id="ARBA00022989"/>
    </source>
</evidence>
<evidence type="ECO:0000313" key="13">
    <source>
        <dbReference type="RefSeq" id="XP_070325084.1"/>
    </source>
</evidence>
<dbReference type="PANTHER" id="PTHR10031:SF0">
    <property type="entry name" value="ATPASE PROTEIN 9"/>
    <property type="match status" value="1"/>
</dbReference>
<dbReference type="PRINTS" id="PR00124">
    <property type="entry name" value="ATPASEC"/>
</dbReference>
<dbReference type="InterPro" id="IPR035921">
    <property type="entry name" value="F/V-ATP_Csub_sf"/>
</dbReference>
<evidence type="ECO:0000256" key="4">
    <source>
        <dbReference type="ARBA" id="ARBA00022692"/>
    </source>
</evidence>
<keyword evidence="10" id="KW-0446">Lipid-binding</keyword>
<protein>
    <recommendedName>
        <fullName evidence="8">ATP synthase lipid-binding protein</fullName>
    </recommendedName>
    <alternativeName>
        <fullName evidence="9">ATPase protein 9</fullName>
    </alternativeName>
    <alternativeName>
        <fullName evidence="7">ATPase subunit c</fullName>
    </alternativeName>
</protein>
<keyword evidence="12" id="KW-1185">Reference proteome</keyword>
<evidence type="ECO:0000256" key="3">
    <source>
        <dbReference type="ARBA" id="ARBA00022481"/>
    </source>
</evidence>
<feature type="transmembrane region" description="Helical" evidence="10">
    <location>
        <begin position="78"/>
        <end position="102"/>
    </location>
</feature>
<dbReference type="InterPro" id="IPR000454">
    <property type="entry name" value="ATP_synth_F0_csu"/>
</dbReference>
<sequence length="103" mass="11034">MRAAAWQSHVHRPYLSLAAASKIAPFQGTLTKQPSSFGLELPQLEGLGSGVGIKTMFGSLSTGYAENPSLKLQLFSEAIPGFALLETMGVFCLRMAFLILFAV</sequence>
<evidence type="ECO:0000256" key="9">
    <source>
        <dbReference type="ARBA" id="ARBA00033111"/>
    </source>
</evidence>
<dbReference type="CDD" id="cd18182">
    <property type="entry name" value="ATP-synt_Fo_c_ATP5G3"/>
    <property type="match status" value="1"/>
</dbReference>
<keyword evidence="3" id="KW-0488">Methylation</keyword>
<dbReference type="InterPro" id="IPR038662">
    <property type="entry name" value="ATP_synth_F0_csu_sf"/>
</dbReference>
<evidence type="ECO:0000256" key="7">
    <source>
        <dbReference type="ARBA" id="ARBA00029852"/>
    </source>
</evidence>
<keyword evidence="10" id="KW-0406">Ion transport</keyword>
<comment type="caution">
    <text evidence="10">Lacks conserved residue(s) required for the propagation of feature annotation.</text>
</comment>
<dbReference type="GeneID" id="110138497"/>
<evidence type="ECO:0000259" key="11">
    <source>
        <dbReference type="Pfam" id="PF00137"/>
    </source>
</evidence>
<dbReference type="Gene3D" id="1.20.20.10">
    <property type="entry name" value="F1F0 ATP synthase subunit C"/>
    <property type="match status" value="1"/>
</dbReference>
<organism evidence="12 13">
    <name type="scientific">Odocoileus virginianus</name>
    <name type="common">White-tailed deer</name>
    <dbReference type="NCBI Taxonomy" id="9874"/>
    <lineage>
        <taxon>Eukaryota</taxon>
        <taxon>Metazoa</taxon>
        <taxon>Chordata</taxon>
        <taxon>Craniata</taxon>
        <taxon>Vertebrata</taxon>
        <taxon>Euteleostomi</taxon>
        <taxon>Mammalia</taxon>
        <taxon>Eutheria</taxon>
        <taxon>Laurasiatheria</taxon>
        <taxon>Artiodactyla</taxon>
        <taxon>Ruminantia</taxon>
        <taxon>Pecora</taxon>
        <taxon>Cervidae</taxon>
        <taxon>Odocoileinae</taxon>
        <taxon>Odocoileus</taxon>
    </lineage>
</organism>
<reference evidence="13" key="2">
    <citation type="submission" date="2025-08" db="UniProtKB">
        <authorList>
            <consortium name="RefSeq"/>
        </authorList>
    </citation>
    <scope>IDENTIFICATION</scope>
    <source>
        <tissue evidence="13">Tongue muscle</tissue>
    </source>
</reference>
<evidence type="ECO:0000256" key="2">
    <source>
        <dbReference type="ARBA" id="ARBA00006704"/>
    </source>
</evidence>
<evidence type="ECO:0000256" key="8">
    <source>
        <dbReference type="ARBA" id="ARBA00032304"/>
    </source>
</evidence>
<dbReference type="PANTHER" id="PTHR10031">
    <property type="entry name" value="ATP SYNTHASE LIPID-BINDING PROTEIN, MITOCHONDRIAL"/>
    <property type="match status" value="1"/>
</dbReference>
<keyword evidence="4 10" id="KW-0812">Transmembrane</keyword>
<dbReference type="Proteomes" id="UP001652640">
    <property type="component" value="Chromosome 1"/>
</dbReference>
<evidence type="ECO:0000313" key="12">
    <source>
        <dbReference type="Proteomes" id="UP001652640"/>
    </source>
</evidence>
<proteinExistence type="inferred from homology"/>
<comment type="similarity">
    <text evidence="2 10">Belongs to the ATPase C chain family.</text>
</comment>
<evidence type="ECO:0000256" key="10">
    <source>
        <dbReference type="RuleBase" id="RU004221"/>
    </source>
</evidence>
<dbReference type="InterPro" id="IPR002379">
    <property type="entry name" value="ATPase_proteolipid_c-like_dom"/>
</dbReference>
<evidence type="ECO:0000256" key="1">
    <source>
        <dbReference type="ARBA" id="ARBA00004141"/>
    </source>
</evidence>
<evidence type="ECO:0000256" key="6">
    <source>
        <dbReference type="ARBA" id="ARBA00023136"/>
    </source>
</evidence>
<keyword evidence="10" id="KW-0375">Hydrogen ion transport</keyword>
<reference evidence="12" key="1">
    <citation type="journal article" date="2022" name="J. Hered.">
        <title>A De Novo Chromosome-Level Genome Assembly of the White-Tailed Deer, Odocoileus Virginianus.</title>
        <authorList>
            <person name="London E.W."/>
            <person name="Roca A.L."/>
            <person name="Novakofski J.E."/>
            <person name="Mateus-Pinilla N.E."/>
        </authorList>
    </citation>
    <scope>NUCLEOTIDE SEQUENCE [LARGE SCALE GENOMIC DNA]</scope>
</reference>
<keyword evidence="5 10" id="KW-1133">Transmembrane helix</keyword>
<feature type="domain" description="V-ATPase proteolipid subunit C-like" evidence="11">
    <location>
        <begin position="44"/>
        <end position="99"/>
    </location>
</feature>
<keyword evidence="6 10" id="KW-0472">Membrane</keyword>
<dbReference type="RefSeq" id="XP_070325084.1">
    <property type="nucleotide sequence ID" value="XM_070468983.1"/>
</dbReference>
<gene>
    <name evidence="13" type="primary">LOC110138497</name>
</gene>
<name>A0ABM4IB83_ODOVR</name>
<comment type="subcellular location">
    <subcellularLocation>
        <location evidence="1">Membrane</location>
        <topology evidence="1">Multi-pass membrane protein</topology>
    </subcellularLocation>
</comment>